<reference evidence="2" key="1">
    <citation type="submission" date="2021-11" db="EMBL/GenBank/DDBJ databases">
        <title>Streptomyces corallinus and Kineosporia corallina sp. nov., two new coral-derived marine actinobacteria.</title>
        <authorList>
            <person name="Buangrab K."/>
            <person name="Sutthacheep M."/>
            <person name="Yeemin T."/>
            <person name="Harunari E."/>
            <person name="Igarashi Y."/>
            <person name="Sripreechasak P."/>
            <person name="Kanchanasin P."/>
            <person name="Tanasupawat S."/>
            <person name="Phongsopitanun W."/>
        </authorList>
    </citation>
    <scope>NUCLEOTIDE SEQUENCE</scope>
    <source>
        <strain evidence="2">JCM 31032</strain>
    </source>
</reference>
<gene>
    <name evidence="2" type="ORF">LR394_12730</name>
</gene>
<sequence length="55" mass="5605">MGRYGNEVAGPATPLKNADDPGILPARIGNIDESHALRPRLGIVTGLAPTTLVAG</sequence>
<organism evidence="2 3">
    <name type="scientific">Kineosporia babensis</name>
    <dbReference type="NCBI Taxonomy" id="499548"/>
    <lineage>
        <taxon>Bacteria</taxon>
        <taxon>Bacillati</taxon>
        <taxon>Actinomycetota</taxon>
        <taxon>Actinomycetes</taxon>
        <taxon>Kineosporiales</taxon>
        <taxon>Kineosporiaceae</taxon>
        <taxon>Kineosporia</taxon>
    </lineage>
</organism>
<evidence type="ECO:0000313" key="3">
    <source>
        <dbReference type="Proteomes" id="UP001138997"/>
    </source>
</evidence>
<dbReference type="AlphaFoldDB" id="A0A9X1NCU8"/>
<keyword evidence="3" id="KW-1185">Reference proteome</keyword>
<feature type="region of interest" description="Disordered" evidence="1">
    <location>
        <begin position="1"/>
        <end position="20"/>
    </location>
</feature>
<dbReference type="Proteomes" id="UP001138997">
    <property type="component" value="Unassembled WGS sequence"/>
</dbReference>
<comment type="caution">
    <text evidence="2">The sequence shown here is derived from an EMBL/GenBank/DDBJ whole genome shotgun (WGS) entry which is preliminary data.</text>
</comment>
<evidence type="ECO:0000256" key="1">
    <source>
        <dbReference type="SAM" id="MobiDB-lite"/>
    </source>
</evidence>
<evidence type="ECO:0000313" key="2">
    <source>
        <dbReference type="EMBL" id="MCD5311768.1"/>
    </source>
</evidence>
<protein>
    <submittedName>
        <fullName evidence="2">Uncharacterized protein</fullName>
    </submittedName>
</protein>
<dbReference type="EMBL" id="JAJOMB010000005">
    <property type="protein sequence ID" value="MCD5311768.1"/>
    <property type="molecule type" value="Genomic_DNA"/>
</dbReference>
<proteinExistence type="predicted"/>
<dbReference type="RefSeq" id="WP_231441295.1">
    <property type="nucleotide sequence ID" value="NZ_JAJOMB010000005.1"/>
</dbReference>
<accession>A0A9X1NCU8</accession>
<name>A0A9X1NCU8_9ACTN</name>